<accession>A0ABV2L8H8</accession>
<keyword evidence="4" id="KW-1185">Reference proteome</keyword>
<dbReference type="InterPro" id="IPR010987">
    <property type="entry name" value="Glutathione-S-Trfase_C-like"/>
</dbReference>
<organism evidence="3 4">
    <name type="scientific">Methylobacterium goesingense</name>
    <dbReference type="NCBI Taxonomy" id="243690"/>
    <lineage>
        <taxon>Bacteria</taxon>
        <taxon>Pseudomonadati</taxon>
        <taxon>Pseudomonadota</taxon>
        <taxon>Alphaproteobacteria</taxon>
        <taxon>Hyphomicrobiales</taxon>
        <taxon>Methylobacteriaceae</taxon>
        <taxon>Methylobacterium</taxon>
    </lineage>
</organism>
<dbReference type="Pfam" id="PF14497">
    <property type="entry name" value="GST_C_3"/>
    <property type="match status" value="1"/>
</dbReference>
<dbReference type="Gene3D" id="1.20.1050.10">
    <property type="match status" value="1"/>
</dbReference>
<dbReference type="InterPro" id="IPR004045">
    <property type="entry name" value="Glutathione_S-Trfase_N"/>
</dbReference>
<dbReference type="InterPro" id="IPR004046">
    <property type="entry name" value="GST_C"/>
</dbReference>
<evidence type="ECO:0000259" key="1">
    <source>
        <dbReference type="PROSITE" id="PS50404"/>
    </source>
</evidence>
<dbReference type="SFLD" id="SFLDG00358">
    <property type="entry name" value="Main_(cytGST)"/>
    <property type="match status" value="1"/>
</dbReference>
<keyword evidence="3" id="KW-0808">Transferase</keyword>
<dbReference type="GO" id="GO:0004364">
    <property type="term" value="F:glutathione transferase activity"/>
    <property type="evidence" value="ECO:0007669"/>
    <property type="project" value="UniProtKB-EC"/>
</dbReference>
<sequence>MENPPHVKLYGTGYSPYVRKVLVALAEKGETAEHIPLFFHDKDPAFQAASPLGKIPAFDDDGFLLADSSAILTYLEAKFPSPPLFPSEAKARGRAIWFDKYGDTEMFDVIIKPFANRVVKPKLLGQPGDEAAVAKALTEELPKIYDYLEGQIDGDYLVGDAFSIADISVVTGFHNLHLAGESVDADRWPKLAAYVTRTLARPSFATALAAPTSPQ</sequence>
<dbReference type="InterPro" id="IPR040079">
    <property type="entry name" value="Glutathione_S-Trfase"/>
</dbReference>
<name>A0ABV2L8H8_9HYPH</name>
<proteinExistence type="predicted"/>
<dbReference type="SUPFAM" id="SSF47616">
    <property type="entry name" value="GST C-terminal domain-like"/>
    <property type="match status" value="1"/>
</dbReference>
<dbReference type="SUPFAM" id="SSF52833">
    <property type="entry name" value="Thioredoxin-like"/>
    <property type="match status" value="1"/>
</dbReference>
<dbReference type="Pfam" id="PF13417">
    <property type="entry name" value="GST_N_3"/>
    <property type="match status" value="1"/>
</dbReference>
<dbReference type="PANTHER" id="PTHR44051:SF8">
    <property type="entry name" value="GLUTATHIONE S-TRANSFERASE GSTA"/>
    <property type="match status" value="1"/>
</dbReference>
<feature type="domain" description="GST N-terminal" evidence="1">
    <location>
        <begin position="5"/>
        <end position="83"/>
    </location>
</feature>
<dbReference type="PROSITE" id="PS50405">
    <property type="entry name" value="GST_CTER"/>
    <property type="match status" value="1"/>
</dbReference>
<dbReference type="InterPro" id="IPR036282">
    <property type="entry name" value="Glutathione-S-Trfase_C_sf"/>
</dbReference>
<evidence type="ECO:0000313" key="4">
    <source>
        <dbReference type="Proteomes" id="UP001549145"/>
    </source>
</evidence>
<dbReference type="SFLD" id="SFLDS00019">
    <property type="entry name" value="Glutathione_Transferase_(cytos"/>
    <property type="match status" value="1"/>
</dbReference>
<feature type="domain" description="GST C-terminal" evidence="2">
    <location>
        <begin position="88"/>
        <end position="215"/>
    </location>
</feature>
<dbReference type="Proteomes" id="UP001549145">
    <property type="component" value="Unassembled WGS sequence"/>
</dbReference>
<reference evidence="3 4" key="1">
    <citation type="submission" date="2024-06" db="EMBL/GenBank/DDBJ databases">
        <title>Genomic Encyclopedia of Type Strains, Phase IV (KMG-IV): sequencing the most valuable type-strain genomes for metagenomic binning, comparative biology and taxonomic classification.</title>
        <authorList>
            <person name="Goeker M."/>
        </authorList>
    </citation>
    <scope>NUCLEOTIDE SEQUENCE [LARGE SCALE GENOMIC DNA]</scope>
    <source>
        <strain evidence="3 4">DSM 21331</strain>
    </source>
</reference>
<protein>
    <submittedName>
        <fullName evidence="3">Glutathione S-transferase</fullName>
        <ecNumber evidence="3">2.5.1.18</ecNumber>
    </submittedName>
</protein>
<dbReference type="EC" id="2.5.1.18" evidence="3"/>
<evidence type="ECO:0000313" key="3">
    <source>
        <dbReference type="EMBL" id="MET3694151.1"/>
    </source>
</evidence>
<dbReference type="PROSITE" id="PS50404">
    <property type="entry name" value="GST_NTER"/>
    <property type="match status" value="1"/>
</dbReference>
<gene>
    <name evidence="3" type="ORF">ABID43_003710</name>
</gene>
<evidence type="ECO:0000259" key="2">
    <source>
        <dbReference type="PROSITE" id="PS50405"/>
    </source>
</evidence>
<dbReference type="InterPro" id="IPR036249">
    <property type="entry name" value="Thioredoxin-like_sf"/>
</dbReference>
<dbReference type="PANTHER" id="PTHR44051">
    <property type="entry name" value="GLUTATHIONE S-TRANSFERASE-RELATED"/>
    <property type="match status" value="1"/>
</dbReference>
<comment type="caution">
    <text evidence="3">The sequence shown here is derived from an EMBL/GenBank/DDBJ whole genome shotgun (WGS) entry which is preliminary data.</text>
</comment>
<dbReference type="RefSeq" id="WP_354465896.1">
    <property type="nucleotide sequence ID" value="NZ_JBEPMM010000012.1"/>
</dbReference>
<dbReference type="Gene3D" id="3.40.30.10">
    <property type="entry name" value="Glutaredoxin"/>
    <property type="match status" value="1"/>
</dbReference>
<dbReference type="EMBL" id="JBEPMM010000012">
    <property type="protein sequence ID" value="MET3694151.1"/>
    <property type="molecule type" value="Genomic_DNA"/>
</dbReference>